<gene>
    <name evidence="2" type="ORF">DL764_005488</name>
</gene>
<protein>
    <submittedName>
        <fullName evidence="2">Uncharacterized protein</fullName>
    </submittedName>
</protein>
<reference evidence="2 3" key="1">
    <citation type="submission" date="2018-06" db="EMBL/GenBank/DDBJ databases">
        <title>Complete Genomes of Monosporascus.</title>
        <authorList>
            <person name="Robinson A.J."/>
            <person name="Natvig D.O."/>
        </authorList>
    </citation>
    <scope>NUCLEOTIDE SEQUENCE [LARGE SCALE GENOMIC DNA]</scope>
    <source>
        <strain evidence="2 3">CBS 110550</strain>
    </source>
</reference>
<feature type="compositionally biased region" description="Basic and acidic residues" evidence="1">
    <location>
        <begin position="41"/>
        <end position="60"/>
    </location>
</feature>
<sequence>MRHLRDFRVEGTGIRVLDDDDRKIRYSKGFERNMCSLGVEQFKEDADRSDEERDEYHGEDGDTEDSEGSEETDSE</sequence>
<comment type="caution">
    <text evidence="2">The sequence shown here is derived from an EMBL/GenBank/DDBJ whole genome shotgun (WGS) entry which is preliminary data.</text>
</comment>
<evidence type="ECO:0000313" key="2">
    <source>
        <dbReference type="EMBL" id="RYP02962.1"/>
    </source>
</evidence>
<name>A0A4Q4TAU8_9PEZI</name>
<proteinExistence type="predicted"/>
<dbReference type="AlphaFoldDB" id="A0A4Q4TAU8"/>
<accession>A0A4Q4TAU8</accession>
<dbReference type="EMBL" id="QJNU01000292">
    <property type="protein sequence ID" value="RYP02962.1"/>
    <property type="molecule type" value="Genomic_DNA"/>
</dbReference>
<evidence type="ECO:0000256" key="1">
    <source>
        <dbReference type="SAM" id="MobiDB-lite"/>
    </source>
</evidence>
<organism evidence="2 3">
    <name type="scientific">Monosporascus ibericus</name>
    <dbReference type="NCBI Taxonomy" id="155417"/>
    <lineage>
        <taxon>Eukaryota</taxon>
        <taxon>Fungi</taxon>
        <taxon>Dikarya</taxon>
        <taxon>Ascomycota</taxon>
        <taxon>Pezizomycotina</taxon>
        <taxon>Sordariomycetes</taxon>
        <taxon>Xylariomycetidae</taxon>
        <taxon>Xylariales</taxon>
        <taxon>Xylariales incertae sedis</taxon>
        <taxon>Monosporascus</taxon>
    </lineage>
</organism>
<keyword evidence="3" id="KW-1185">Reference proteome</keyword>
<feature type="compositionally biased region" description="Acidic residues" evidence="1">
    <location>
        <begin position="61"/>
        <end position="75"/>
    </location>
</feature>
<evidence type="ECO:0000313" key="3">
    <source>
        <dbReference type="Proteomes" id="UP000293360"/>
    </source>
</evidence>
<feature type="region of interest" description="Disordered" evidence="1">
    <location>
        <begin position="39"/>
        <end position="75"/>
    </location>
</feature>
<dbReference type="Proteomes" id="UP000293360">
    <property type="component" value="Unassembled WGS sequence"/>
</dbReference>